<gene>
    <name evidence="1" type="ORF">SDC9_136975</name>
</gene>
<comment type="caution">
    <text evidence="1">The sequence shown here is derived from an EMBL/GenBank/DDBJ whole genome shotgun (WGS) entry which is preliminary data.</text>
</comment>
<reference evidence="1" key="1">
    <citation type="submission" date="2019-08" db="EMBL/GenBank/DDBJ databases">
        <authorList>
            <person name="Kucharzyk K."/>
            <person name="Murdoch R.W."/>
            <person name="Higgins S."/>
            <person name="Loffler F."/>
        </authorList>
    </citation>
    <scope>NUCLEOTIDE SEQUENCE</scope>
</reference>
<name>A0A645DK98_9ZZZZ</name>
<accession>A0A645DK98</accession>
<dbReference type="EMBL" id="VSSQ01037226">
    <property type="protein sequence ID" value="MPM89860.1"/>
    <property type="molecule type" value="Genomic_DNA"/>
</dbReference>
<proteinExistence type="predicted"/>
<dbReference type="AlphaFoldDB" id="A0A645DK98"/>
<evidence type="ECO:0000313" key="1">
    <source>
        <dbReference type="EMBL" id="MPM89860.1"/>
    </source>
</evidence>
<organism evidence="1">
    <name type="scientific">bioreactor metagenome</name>
    <dbReference type="NCBI Taxonomy" id="1076179"/>
    <lineage>
        <taxon>unclassified sequences</taxon>
        <taxon>metagenomes</taxon>
        <taxon>ecological metagenomes</taxon>
    </lineage>
</organism>
<protein>
    <submittedName>
        <fullName evidence="1">Uncharacterized protein</fullName>
    </submittedName>
</protein>
<sequence>MREIMIGEAAPNYAWELEYYLYTYPNPDKPYPHRFPDEAFAKILAAKDTYYHYFAKTKALAAEAISFFKGEKKQCKSPEAINNVWLTTALHYYTLCDEFESLVSDVEAFNIGKLSARGLIFELDRLITAREALMKQAEKTRIKANGYVLLRNMSVYLRSLLDMRAYIANRINSELKFKLDLTDLSEIRSEGFAFLQ</sequence>